<reference evidence="2 3" key="1">
    <citation type="submission" date="2019-06" db="EMBL/GenBank/DDBJ databases">
        <title>Genomic Encyclopedia of Type Strains, Phase IV (KMG-V): Genome sequencing to study the core and pangenomes of soil and plant-associated prokaryotes.</title>
        <authorList>
            <person name="Whitman W."/>
        </authorList>
    </citation>
    <scope>NUCLEOTIDE SEQUENCE [LARGE SCALE GENOMIC DNA]</scope>
    <source>
        <strain evidence="2 3">BR 11865</strain>
    </source>
</reference>
<dbReference type="Gene3D" id="2.20.25.10">
    <property type="match status" value="1"/>
</dbReference>
<dbReference type="InterPro" id="IPR015946">
    <property type="entry name" value="KH_dom-like_a/b"/>
</dbReference>
<dbReference type="GO" id="GO:0006979">
    <property type="term" value="P:response to oxidative stress"/>
    <property type="evidence" value="ECO:0007669"/>
    <property type="project" value="InterPro"/>
</dbReference>
<dbReference type="InterPro" id="IPR036102">
    <property type="entry name" value="OsmC/Ohrsf"/>
</dbReference>
<dbReference type="EMBL" id="VITO01000011">
    <property type="protein sequence ID" value="TWB24984.1"/>
    <property type="molecule type" value="Genomic_DNA"/>
</dbReference>
<proteinExistence type="inferred from homology"/>
<gene>
    <name evidence="2" type="ORF">FBZ88_11161</name>
</gene>
<dbReference type="AlphaFoldDB" id="A0A560FTM3"/>
<keyword evidence="3" id="KW-1185">Reference proteome</keyword>
<protein>
    <submittedName>
        <fullName evidence="2">Ohr subfamily peroxiredoxin</fullName>
    </submittedName>
</protein>
<comment type="similarity">
    <text evidence="1">Belongs to the OsmC/Ohr family.</text>
</comment>
<dbReference type="PANTHER" id="PTHR33797:SF2">
    <property type="entry name" value="ORGANIC HYDROPEROXIDE RESISTANCE PROTEIN-LIKE"/>
    <property type="match status" value="1"/>
</dbReference>
<dbReference type="Gene3D" id="3.30.300.20">
    <property type="match status" value="1"/>
</dbReference>
<dbReference type="RefSeq" id="WP_145618395.1">
    <property type="nucleotide sequence ID" value="NZ_VITO01000011.1"/>
</dbReference>
<dbReference type="InterPro" id="IPR003718">
    <property type="entry name" value="OsmC/Ohr_fam"/>
</dbReference>
<dbReference type="SUPFAM" id="SSF82784">
    <property type="entry name" value="OsmC-like"/>
    <property type="match status" value="1"/>
</dbReference>
<dbReference type="Pfam" id="PF02566">
    <property type="entry name" value="OsmC"/>
    <property type="match status" value="1"/>
</dbReference>
<accession>A0A560FTM3</accession>
<comment type="caution">
    <text evidence="2">The sequence shown here is derived from an EMBL/GenBank/DDBJ whole genome shotgun (WGS) entry which is preliminary data.</text>
</comment>
<sequence length="140" mass="14515">MKTLYQTRAIATGGRTGRVRTADGGLDVTLAAPRELGGKGGDGNTPEQLFAAGYAACFLGALKSVAAGRKVKLADDSTVSAEVGIGKRDDGQGYGLDVTLTISLPGVDPDVAKDLVRQAHIACPYSHATRNGLDVRLELF</sequence>
<evidence type="ECO:0000256" key="1">
    <source>
        <dbReference type="ARBA" id="ARBA00007378"/>
    </source>
</evidence>
<evidence type="ECO:0000313" key="3">
    <source>
        <dbReference type="Proteomes" id="UP000316545"/>
    </source>
</evidence>
<dbReference type="NCBIfam" id="TIGR03561">
    <property type="entry name" value="organ_hyd_perox"/>
    <property type="match status" value="1"/>
</dbReference>
<dbReference type="Proteomes" id="UP000316545">
    <property type="component" value="Unassembled WGS sequence"/>
</dbReference>
<dbReference type="InterPro" id="IPR019953">
    <property type="entry name" value="OHR"/>
</dbReference>
<name>A0A560FTM3_9PROT</name>
<dbReference type="PANTHER" id="PTHR33797">
    <property type="entry name" value="ORGANIC HYDROPEROXIDE RESISTANCE PROTEIN-LIKE"/>
    <property type="match status" value="1"/>
</dbReference>
<organism evidence="2 3">
    <name type="scientific">Nitrospirillum amazonense</name>
    <dbReference type="NCBI Taxonomy" id="28077"/>
    <lineage>
        <taxon>Bacteria</taxon>
        <taxon>Pseudomonadati</taxon>
        <taxon>Pseudomonadota</taxon>
        <taxon>Alphaproteobacteria</taxon>
        <taxon>Rhodospirillales</taxon>
        <taxon>Azospirillaceae</taxon>
        <taxon>Nitrospirillum</taxon>
    </lineage>
</organism>
<evidence type="ECO:0000313" key="2">
    <source>
        <dbReference type="EMBL" id="TWB24984.1"/>
    </source>
</evidence>